<keyword evidence="9" id="KW-1185">Reference proteome</keyword>
<evidence type="ECO:0000256" key="6">
    <source>
        <dbReference type="ARBA" id="ARBA00059115"/>
    </source>
</evidence>
<evidence type="ECO:0000256" key="2">
    <source>
        <dbReference type="ARBA" id="ARBA00022448"/>
    </source>
</evidence>
<dbReference type="InterPro" id="IPR016727">
    <property type="entry name" value="ATPase_V0-cplx_dsu"/>
</dbReference>
<dbReference type="PANTHER" id="PTHR11028">
    <property type="entry name" value="VACUOLAR ATP SYNTHASE SUBUNIT AC39"/>
    <property type="match status" value="1"/>
</dbReference>
<evidence type="ECO:0000256" key="5">
    <source>
        <dbReference type="ARBA" id="ARBA00029477"/>
    </source>
</evidence>
<dbReference type="EMBL" id="ML119663">
    <property type="protein sequence ID" value="RPA83641.1"/>
    <property type="molecule type" value="Genomic_DNA"/>
</dbReference>
<comment type="subunit">
    <text evidence="7">V-ATPase is a heteromultimeric enzyme made up of two complexes: the ATP-hydrolytic V1 complex and the proton translocation V0 complex.</text>
</comment>
<accession>A0A3N4IHH3</accession>
<dbReference type="InterPro" id="IPR035067">
    <property type="entry name" value="V-type_ATPase_csu/dsu"/>
</dbReference>
<dbReference type="Proteomes" id="UP000275078">
    <property type="component" value="Unassembled WGS sequence"/>
</dbReference>
<proteinExistence type="inferred from homology"/>
<dbReference type="AlphaFoldDB" id="A0A3N4IHH3"/>
<keyword evidence="2 7" id="KW-0813">Transport</keyword>
<evidence type="ECO:0000256" key="7">
    <source>
        <dbReference type="PIRNR" id="PIRNR018497"/>
    </source>
</evidence>
<dbReference type="Pfam" id="PF01992">
    <property type="entry name" value="vATP-synt_AC39"/>
    <property type="match status" value="1"/>
</dbReference>
<dbReference type="SUPFAM" id="SSF103486">
    <property type="entry name" value="V-type ATP synthase subunit C"/>
    <property type="match status" value="1"/>
</dbReference>
<evidence type="ECO:0000256" key="1">
    <source>
        <dbReference type="ARBA" id="ARBA00006709"/>
    </source>
</evidence>
<dbReference type="OrthoDB" id="10250083at2759"/>
<comment type="function">
    <text evidence="6 7">Subunit of the V0 complex of vacuolar(H+)-ATPase (V-ATPase), a multisubunit enzyme composed of a peripheral complex (V1) that hydrolyzes ATP and a membrane integral complex (V0) that translocates protons. V-ATPase is responsible for acidifying and maintaining the pH of intracellular compartments. This subunit is a non-integral membrane component of the membrane pore domain and is required for proper assembly of the V0 sector. Might be involved in the regulated assembly of V1 subunits onto the membrane sector or alternatively may prevent the passage of protons through V0 pores.</text>
</comment>
<dbReference type="InterPro" id="IPR044911">
    <property type="entry name" value="V-type_ATPase_csu/dsu_dom_3"/>
</dbReference>
<gene>
    <name evidence="8" type="ORF">BJ508DRAFT_206976</name>
</gene>
<dbReference type="InterPro" id="IPR002843">
    <property type="entry name" value="ATPase_V0-cplx_csu/dsu"/>
</dbReference>
<organism evidence="8 9">
    <name type="scientific">Ascobolus immersus RN42</name>
    <dbReference type="NCBI Taxonomy" id="1160509"/>
    <lineage>
        <taxon>Eukaryota</taxon>
        <taxon>Fungi</taxon>
        <taxon>Dikarya</taxon>
        <taxon>Ascomycota</taxon>
        <taxon>Pezizomycotina</taxon>
        <taxon>Pezizomycetes</taxon>
        <taxon>Pezizales</taxon>
        <taxon>Ascobolaceae</taxon>
        <taxon>Ascobolus</taxon>
    </lineage>
</organism>
<dbReference type="FunFam" id="1.20.1690.10:FF:000001">
    <property type="entry name" value="V-type proton ATPase subunit"/>
    <property type="match status" value="1"/>
</dbReference>
<dbReference type="STRING" id="1160509.A0A3N4IHH3"/>
<keyword evidence="4 7" id="KW-0406">Ion transport</keyword>
<evidence type="ECO:0000256" key="3">
    <source>
        <dbReference type="ARBA" id="ARBA00022781"/>
    </source>
</evidence>
<keyword evidence="3 7" id="KW-0375">Hydrogen ion transport</keyword>
<dbReference type="InterPro" id="IPR036079">
    <property type="entry name" value="ATPase_csu/dsu_sf"/>
</dbReference>
<evidence type="ECO:0000313" key="9">
    <source>
        <dbReference type="Proteomes" id="UP000275078"/>
    </source>
</evidence>
<evidence type="ECO:0000256" key="4">
    <source>
        <dbReference type="ARBA" id="ARBA00023065"/>
    </source>
</evidence>
<dbReference type="GO" id="GO:0033179">
    <property type="term" value="C:proton-transporting V-type ATPase, V0 domain"/>
    <property type="evidence" value="ECO:0007669"/>
    <property type="project" value="InterPro"/>
</dbReference>
<reference evidence="8 9" key="1">
    <citation type="journal article" date="2018" name="Nat. Ecol. Evol.">
        <title>Pezizomycetes genomes reveal the molecular basis of ectomycorrhizal truffle lifestyle.</title>
        <authorList>
            <person name="Murat C."/>
            <person name="Payen T."/>
            <person name="Noel B."/>
            <person name="Kuo A."/>
            <person name="Morin E."/>
            <person name="Chen J."/>
            <person name="Kohler A."/>
            <person name="Krizsan K."/>
            <person name="Balestrini R."/>
            <person name="Da Silva C."/>
            <person name="Montanini B."/>
            <person name="Hainaut M."/>
            <person name="Levati E."/>
            <person name="Barry K.W."/>
            <person name="Belfiori B."/>
            <person name="Cichocki N."/>
            <person name="Clum A."/>
            <person name="Dockter R.B."/>
            <person name="Fauchery L."/>
            <person name="Guy J."/>
            <person name="Iotti M."/>
            <person name="Le Tacon F."/>
            <person name="Lindquist E.A."/>
            <person name="Lipzen A."/>
            <person name="Malagnac F."/>
            <person name="Mello A."/>
            <person name="Molinier V."/>
            <person name="Miyauchi S."/>
            <person name="Poulain J."/>
            <person name="Riccioni C."/>
            <person name="Rubini A."/>
            <person name="Sitrit Y."/>
            <person name="Splivallo R."/>
            <person name="Traeger S."/>
            <person name="Wang M."/>
            <person name="Zifcakova L."/>
            <person name="Wipf D."/>
            <person name="Zambonelli A."/>
            <person name="Paolocci F."/>
            <person name="Nowrousian M."/>
            <person name="Ottonello S."/>
            <person name="Baldrian P."/>
            <person name="Spatafora J.W."/>
            <person name="Henrissat B."/>
            <person name="Nagy L.G."/>
            <person name="Aury J.M."/>
            <person name="Wincker P."/>
            <person name="Grigoriev I.V."/>
            <person name="Bonfante P."/>
            <person name="Martin F.M."/>
        </authorList>
    </citation>
    <scope>NUCLEOTIDE SEQUENCE [LARGE SCALE GENOMIC DNA]</scope>
    <source>
        <strain evidence="8 9">RN42</strain>
    </source>
</reference>
<name>A0A3N4IHH3_ASCIM</name>
<evidence type="ECO:0000313" key="8">
    <source>
        <dbReference type="EMBL" id="RPA83641.1"/>
    </source>
</evidence>
<dbReference type="FunFam" id="1.20.1690.10:FF:000003">
    <property type="entry name" value="V-type proton ATPase subunit"/>
    <property type="match status" value="1"/>
</dbReference>
<dbReference type="Gene3D" id="1.20.1690.10">
    <property type="entry name" value="V-type ATP synthase subunit C domain"/>
    <property type="match status" value="2"/>
</dbReference>
<comment type="subunit">
    <text evidence="5">V-ATPase is a heteromultimeric enzyme composed of a peripheral catalytic V1 complex (components A to H) attached to an integral membrane V0 proton pore complex (components: a, c, c', c'', d, e, f and VOA1).</text>
</comment>
<dbReference type="GO" id="GO:0046961">
    <property type="term" value="F:proton-transporting ATPase activity, rotational mechanism"/>
    <property type="evidence" value="ECO:0007669"/>
    <property type="project" value="InterPro"/>
</dbReference>
<protein>
    <recommendedName>
        <fullName evidence="7">V-type proton ATPase subunit</fullName>
    </recommendedName>
</protein>
<comment type="similarity">
    <text evidence="1 7">Belongs to the V-ATPase V0D/AC39 subunit family.</text>
</comment>
<dbReference type="Gene3D" id="1.10.132.50">
    <property type="entry name" value="ATP synthase (C/AC39) subunit, domain 3"/>
    <property type="match status" value="1"/>
</dbReference>
<sequence length="358" mass="40870">MESLLFNVNNGYIEGILRGYRNDLLRAGSYSQLTQCNSLDDLKTQLAQIYGDYINNIPNPISTSAIADCATRKLVDEFQYIRAQSTGSMTEFFNYMTYGYMIDNVALLITGTLHNRDTRELLARCHPLGWFEQLPILCVATTTEELYNMVLVDTPLAPYFKASLSSGDFDDKNIEIIRNTLYKAYLEDFYDWCVKRSDVAGTPTSELMAEILEFEADRRAINITMNSFGADLTPQDRANLYPNIGRLYPEGTNAMKKATSMDELKAAVAGVSEYRQMFDQSGFGNQSDIRGGPPKSLEDLFYQKEMELSKMTFTQQFTYAAFFAWVKLQEQEVRNITWIAECIAQQQKERINNYIAVF</sequence>
<dbReference type="PIRSF" id="PIRSF018497">
    <property type="entry name" value="V-ATP_synth_D"/>
    <property type="match status" value="1"/>
</dbReference>